<evidence type="ECO:0000256" key="1">
    <source>
        <dbReference type="SAM" id="SignalP"/>
    </source>
</evidence>
<comment type="caution">
    <text evidence="2">The sequence shown here is derived from an EMBL/GenBank/DDBJ whole genome shotgun (WGS) entry which is preliminary data.</text>
</comment>
<feature type="signal peptide" evidence="1">
    <location>
        <begin position="1"/>
        <end position="18"/>
    </location>
</feature>
<gene>
    <name evidence="2" type="ORF">L596_023940</name>
</gene>
<dbReference type="AlphaFoldDB" id="A0A4U5MF67"/>
<dbReference type="OrthoDB" id="10426462at2759"/>
<sequence length="200" mass="22815">MKLLSVLFLLTSAGIAVGKYGYECEPGTKPCFDSLLRQLRFFLSNVFRETLPKEMFSLATTIGERDYPGVAFFVNATEVLRSQDEFFPLHRVFPLLELRAPELFARVKNSFGQLMKRINGLSPRAKEVAIEGLDYFDRYHFLNDNREATEAAEARLGKAFDSLNATEKAEIEAIFPAAKDKYRGMIMKNYDKPPRLPKTN</sequence>
<dbReference type="Gene3D" id="1.20.120.1100">
    <property type="match status" value="1"/>
</dbReference>
<reference evidence="2 3" key="1">
    <citation type="journal article" date="2015" name="Genome Biol.">
        <title>Comparative genomics of Steinernema reveals deeply conserved gene regulatory networks.</title>
        <authorList>
            <person name="Dillman A.R."/>
            <person name="Macchietto M."/>
            <person name="Porter C.F."/>
            <person name="Rogers A."/>
            <person name="Williams B."/>
            <person name="Antoshechkin I."/>
            <person name="Lee M.M."/>
            <person name="Goodwin Z."/>
            <person name="Lu X."/>
            <person name="Lewis E.E."/>
            <person name="Goodrich-Blair H."/>
            <person name="Stock S.P."/>
            <person name="Adams B.J."/>
            <person name="Sternberg P.W."/>
            <person name="Mortazavi A."/>
        </authorList>
    </citation>
    <scope>NUCLEOTIDE SEQUENCE [LARGE SCALE GENOMIC DNA]</scope>
    <source>
        <strain evidence="2 3">ALL</strain>
    </source>
</reference>
<reference evidence="2 3" key="2">
    <citation type="journal article" date="2019" name="G3 (Bethesda)">
        <title>Hybrid Assembly of the Genome of the Entomopathogenic Nematode Steinernema carpocapsae Identifies the X-Chromosome.</title>
        <authorList>
            <person name="Serra L."/>
            <person name="Macchietto M."/>
            <person name="Macias-Munoz A."/>
            <person name="McGill C.J."/>
            <person name="Rodriguez I.M."/>
            <person name="Rodriguez B."/>
            <person name="Murad R."/>
            <person name="Mortazavi A."/>
        </authorList>
    </citation>
    <scope>NUCLEOTIDE SEQUENCE [LARGE SCALE GENOMIC DNA]</scope>
    <source>
        <strain evidence="2 3">ALL</strain>
    </source>
</reference>
<evidence type="ECO:0000313" key="2">
    <source>
        <dbReference type="EMBL" id="TKR67856.1"/>
    </source>
</evidence>
<protein>
    <recommendedName>
        <fullName evidence="4">Fatty-acid and retinol-binding protein 1</fullName>
    </recommendedName>
</protein>
<name>A0A4U5MF67_STECR</name>
<evidence type="ECO:0000313" key="3">
    <source>
        <dbReference type="Proteomes" id="UP000298663"/>
    </source>
</evidence>
<dbReference type="Proteomes" id="UP000298663">
    <property type="component" value="Unassembled WGS sequence"/>
</dbReference>
<organism evidence="2 3">
    <name type="scientific">Steinernema carpocapsae</name>
    <name type="common">Entomopathogenic nematode</name>
    <dbReference type="NCBI Taxonomy" id="34508"/>
    <lineage>
        <taxon>Eukaryota</taxon>
        <taxon>Metazoa</taxon>
        <taxon>Ecdysozoa</taxon>
        <taxon>Nematoda</taxon>
        <taxon>Chromadorea</taxon>
        <taxon>Rhabditida</taxon>
        <taxon>Tylenchina</taxon>
        <taxon>Panagrolaimomorpha</taxon>
        <taxon>Strongyloidoidea</taxon>
        <taxon>Steinernematidae</taxon>
        <taxon>Steinernema</taxon>
    </lineage>
</organism>
<keyword evidence="3" id="KW-1185">Reference proteome</keyword>
<proteinExistence type="predicted"/>
<keyword evidence="1" id="KW-0732">Signal</keyword>
<accession>A0A4U5MF67</accession>
<dbReference type="EMBL" id="AZBU02000008">
    <property type="protein sequence ID" value="TKR67856.1"/>
    <property type="molecule type" value="Genomic_DNA"/>
</dbReference>
<feature type="chain" id="PRO_5020297051" description="Fatty-acid and retinol-binding protein 1" evidence="1">
    <location>
        <begin position="19"/>
        <end position="200"/>
    </location>
</feature>
<evidence type="ECO:0008006" key="4">
    <source>
        <dbReference type="Google" id="ProtNLM"/>
    </source>
</evidence>